<feature type="transmembrane region" description="Helical" evidence="8">
    <location>
        <begin position="59"/>
        <end position="80"/>
    </location>
</feature>
<comment type="caution">
    <text evidence="10">The sequence shown here is derived from an EMBL/GenBank/DDBJ whole genome shotgun (WGS) entry which is preliminary data.</text>
</comment>
<name>A0A815MXZ4_ADIRI</name>
<dbReference type="PANTHER" id="PTHR24240">
    <property type="entry name" value="OPSIN"/>
    <property type="match status" value="1"/>
</dbReference>
<feature type="domain" description="G-protein coupled receptors family 1 profile" evidence="9">
    <location>
        <begin position="38"/>
        <end position="282"/>
    </location>
</feature>
<gene>
    <name evidence="10" type="ORF">EDS130_LOCUS38104</name>
    <name evidence="11" type="ORF">XAT740_LOCUS40898</name>
</gene>
<dbReference type="AlphaFoldDB" id="A0A815MXZ4"/>
<keyword evidence="2 8" id="KW-0812">Transmembrane</keyword>
<evidence type="ECO:0000256" key="8">
    <source>
        <dbReference type="SAM" id="Phobius"/>
    </source>
</evidence>
<dbReference type="InterPro" id="IPR017452">
    <property type="entry name" value="GPCR_Rhodpsn_7TM"/>
</dbReference>
<dbReference type="EMBL" id="CAJNOR010004711">
    <property type="protein sequence ID" value="CAF1522610.1"/>
    <property type="molecule type" value="Genomic_DNA"/>
</dbReference>
<accession>A0A815MXZ4</accession>
<dbReference type="Gene3D" id="1.20.1070.10">
    <property type="entry name" value="Rhodopsin 7-helix transmembrane proteins"/>
    <property type="match status" value="1"/>
</dbReference>
<evidence type="ECO:0000313" key="11">
    <source>
        <dbReference type="EMBL" id="CAF1522610.1"/>
    </source>
</evidence>
<protein>
    <recommendedName>
        <fullName evidence="9">G-protein coupled receptors family 1 profile domain-containing protein</fullName>
    </recommendedName>
</protein>
<dbReference type="Pfam" id="PF00001">
    <property type="entry name" value="7tm_1"/>
    <property type="match status" value="1"/>
</dbReference>
<evidence type="ECO:0000256" key="6">
    <source>
        <dbReference type="ARBA" id="ARBA00023170"/>
    </source>
</evidence>
<dbReference type="PROSITE" id="PS50262">
    <property type="entry name" value="G_PROTEIN_RECEP_F1_2"/>
    <property type="match status" value="1"/>
</dbReference>
<feature type="transmembrane region" description="Helical" evidence="8">
    <location>
        <begin position="180"/>
        <end position="202"/>
    </location>
</feature>
<organism evidence="10 13">
    <name type="scientific">Adineta ricciae</name>
    <name type="common">Rotifer</name>
    <dbReference type="NCBI Taxonomy" id="249248"/>
    <lineage>
        <taxon>Eukaryota</taxon>
        <taxon>Metazoa</taxon>
        <taxon>Spiralia</taxon>
        <taxon>Gnathifera</taxon>
        <taxon>Rotifera</taxon>
        <taxon>Eurotatoria</taxon>
        <taxon>Bdelloidea</taxon>
        <taxon>Adinetida</taxon>
        <taxon>Adinetidae</taxon>
        <taxon>Adineta</taxon>
    </lineage>
</organism>
<dbReference type="EMBL" id="CAJNOJ010000390">
    <property type="protein sequence ID" value="CAF1429527.1"/>
    <property type="molecule type" value="Genomic_DNA"/>
</dbReference>
<dbReference type="SUPFAM" id="SSF81321">
    <property type="entry name" value="Family A G protein-coupled receptor-like"/>
    <property type="match status" value="1"/>
</dbReference>
<evidence type="ECO:0000256" key="1">
    <source>
        <dbReference type="ARBA" id="ARBA00004141"/>
    </source>
</evidence>
<sequence length="314" mass="36467">MNSTTDLVSLSNTTFSIEFWHIPLDIFNIVCLILVIILSLLFLLIIIFDKTCHTVPMLFVANSCVIGVLHAGNMFWISILRLQNDLQTAQHQDRSCIFQAYLRYAFCAIVICSFLLQAVYRYLIVFYPKHVTWLSLRSQFILIVLTWLYGLTFPMAFMFTGDISYIADIDVCDVPLRLSFALIFLSLCVYSIPLSLVMFIYLKLIRYVKMMNQRVTPANVLFRIQRELKMIRQIVITIIVLVPICIPYTIFFILSFFTALPVYYFRILFAFAVGSFLSTMLTVFRFTNPLKLSVMKKLNIRSKILIPTVRITKV</sequence>
<evidence type="ECO:0000313" key="10">
    <source>
        <dbReference type="EMBL" id="CAF1429527.1"/>
    </source>
</evidence>
<dbReference type="GO" id="GO:0016020">
    <property type="term" value="C:membrane"/>
    <property type="evidence" value="ECO:0007669"/>
    <property type="project" value="UniProtKB-SubCell"/>
</dbReference>
<feature type="transmembrane region" description="Helical" evidence="8">
    <location>
        <begin position="263"/>
        <end position="287"/>
    </location>
</feature>
<reference evidence="10" key="1">
    <citation type="submission" date="2021-02" db="EMBL/GenBank/DDBJ databases">
        <authorList>
            <person name="Nowell W R."/>
        </authorList>
    </citation>
    <scope>NUCLEOTIDE SEQUENCE</scope>
</reference>
<dbReference type="InterPro" id="IPR050125">
    <property type="entry name" value="GPCR_opsins"/>
</dbReference>
<dbReference type="CDD" id="cd00637">
    <property type="entry name" value="7tm_classA_rhodopsin-like"/>
    <property type="match status" value="1"/>
</dbReference>
<evidence type="ECO:0000256" key="4">
    <source>
        <dbReference type="ARBA" id="ARBA00023040"/>
    </source>
</evidence>
<keyword evidence="12" id="KW-1185">Reference proteome</keyword>
<evidence type="ECO:0000313" key="12">
    <source>
        <dbReference type="Proteomes" id="UP000663828"/>
    </source>
</evidence>
<dbReference type="Proteomes" id="UP000663828">
    <property type="component" value="Unassembled WGS sequence"/>
</dbReference>
<keyword evidence="6" id="KW-0675">Receptor</keyword>
<keyword evidence="5 8" id="KW-0472">Membrane</keyword>
<evidence type="ECO:0000256" key="3">
    <source>
        <dbReference type="ARBA" id="ARBA00022989"/>
    </source>
</evidence>
<dbReference type="Proteomes" id="UP000663852">
    <property type="component" value="Unassembled WGS sequence"/>
</dbReference>
<keyword evidence="3 8" id="KW-1133">Transmembrane helix</keyword>
<keyword evidence="4" id="KW-0297">G-protein coupled receptor</keyword>
<feature type="transmembrane region" description="Helical" evidence="8">
    <location>
        <begin position="100"/>
        <end position="120"/>
    </location>
</feature>
<feature type="transmembrane region" description="Helical" evidence="8">
    <location>
        <begin position="234"/>
        <end position="257"/>
    </location>
</feature>
<evidence type="ECO:0000313" key="13">
    <source>
        <dbReference type="Proteomes" id="UP000663852"/>
    </source>
</evidence>
<dbReference type="GO" id="GO:0004930">
    <property type="term" value="F:G protein-coupled receptor activity"/>
    <property type="evidence" value="ECO:0007669"/>
    <property type="project" value="UniProtKB-KW"/>
</dbReference>
<keyword evidence="7" id="KW-0807">Transducer</keyword>
<evidence type="ECO:0000259" key="9">
    <source>
        <dbReference type="PROSITE" id="PS50262"/>
    </source>
</evidence>
<feature type="transmembrane region" description="Helical" evidence="8">
    <location>
        <begin position="26"/>
        <end position="47"/>
    </location>
</feature>
<comment type="subcellular location">
    <subcellularLocation>
        <location evidence="1">Membrane</location>
        <topology evidence="1">Multi-pass membrane protein</topology>
    </subcellularLocation>
</comment>
<evidence type="ECO:0000256" key="7">
    <source>
        <dbReference type="ARBA" id="ARBA00023224"/>
    </source>
</evidence>
<evidence type="ECO:0000256" key="5">
    <source>
        <dbReference type="ARBA" id="ARBA00023136"/>
    </source>
</evidence>
<proteinExistence type="predicted"/>
<dbReference type="InterPro" id="IPR000276">
    <property type="entry name" value="GPCR_Rhodpsn"/>
</dbReference>
<evidence type="ECO:0000256" key="2">
    <source>
        <dbReference type="ARBA" id="ARBA00022692"/>
    </source>
</evidence>
<feature type="transmembrane region" description="Helical" evidence="8">
    <location>
        <begin position="140"/>
        <end position="160"/>
    </location>
</feature>